<dbReference type="RefSeq" id="WP_058030601.1">
    <property type="nucleotide sequence ID" value="NZ_CP013187.1"/>
</dbReference>
<evidence type="ECO:0000313" key="2">
    <source>
        <dbReference type="Proteomes" id="UP000061457"/>
    </source>
</evidence>
<dbReference type="EMBL" id="CP013187">
    <property type="protein sequence ID" value="ALO42901.1"/>
    <property type="molecule type" value="Genomic_DNA"/>
</dbReference>
<evidence type="ECO:0000313" key="1">
    <source>
        <dbReference type="EMBL" id="ALO42901.1"/>
    </source>
</evidence>
<reference evidence="1 2" key="1">
    <citation type="submission" date="2015-11" db="EMBL/GenBank/DDBJ databases">
        <authorList>
            <person name="Zhang Y."/>
            <person name="Guo Z."/>
        </authorList>
    </citation>
    <scope>NUCLEOTIDE SEQUENCE [LARGE SCALE GENOMIC DNA]</scope>
    <source>
        <strain evidence="1 2">KCTC 12086</strain>
    </source>
</reference>
<dbReference type="KEGG" id="pphe:PP2015_2408"/>
<dbReference type="Proteomes" id="UP000061457">
    <property type="component" value="Chromosome I"/>
</dbReference>
<keyword evidence="2" id="KW-1185">Reference proteome</keyword>
<proteinExistence type="predicted"/>
<dbReference type="AlphaFoldDB" id="A0A0S2K4B5"/>
<gene>
    <name evidence="1" type="ORF">PP2015_2408</name>
</gene>
<dbReference type="OrthoDB" id="9769912at2"/>
<dbReference type="PATRIC" id="fig|161398.10.peg.2458"/>
<protein>
    <submittedName>
        <fullName evidence="1">Uncharacterized protein</fullName>
    </submittedName>
</protein>
<organism evidence="1 2">
    <name type="scientific">Pseudoalteromonas phenolica</name>
    <dbReference type="NCBI Taxonomy" id="161398"/>
    <lineage>
        <taxon>Bacteria</taxon>
        <taxon>Pseudomonadati</taxon>
        <taxon>Pseudomonadota</taxon>
        <taxon>Gammaproteobacteria</taxon>
        <taxon>Alteromonadales</taxon>
        <taxon>Pseudoalteromonadaceae</taxon>
        <taxon>Pseudoalteromonas</taxon>
    </lineage>
</organism>
<accession>A0A0S2K4B5</accession>
<sequence length="59" mass="6202">MKLKLQKKKIKTLSPNSQSLPIAQTNQVAGGTSVGSVDYTNGAVCDWLFSNGGAVMCKS</sequence>
<name>A0A0S2K4B5_9GAMM</name>